<dbReference type="EMBL" id="KZ293671">
    <property type="protein sequence ID" value="PBK88822.1"/>
    <property type="molecule type" value="Genomic_DNA"/>
</dbReference>
<feature type="region of interest" description="Disordered" evidence="2">
    <location>
        <begin position="282"/>
        <end position="306"/>
    </location>
</feature>
<gene>
    <name evidence="3" type="ORF">ARMGADRAFT_1033799</name>
</gene>
<evidence type="ECO:0000313" key="4">
    <source>
        <dbReference type="Proteomes" id="UP000217790"/>
    </source>
</evidence>
<accession>A0A2H3DBN0</accession>
<feature type="coiled-coil region" evidence="1">
    <location>
        <begin position="116"/>
        <end position="158"/>
    </location>
</feature>
<evidence type="ECO:0000256" key="2">
    <source>
        <dbReference type="SAM" id="MobiDB-lite"/>
    </source>
</evidence>
<evidence type="ECO:0000313" key="3">
    <source>
        <dbReference type="EMBL" id="PBK88822.1"/>
    </source>
</evidence>
<sequence>MSGTLDPCQYTNVKKNVQGLKLIKPNSSFSYQGLLFPAALMDNLAAAPLDVDVTDAVDLNVEHGGYVTAKRILPDCNETEQDKGRMKIIKIVDDDEHSDQIKSLKCKYDTMLRNQKNKFDADRDALKREVQTLANDQLEELRELDSQHDENFRRLQEQHNLKRAAIRTHHVRSITEVQTAVRASHSSYLGMAATSFRQQITNTIESDPLEQLRERIHDAEAESTSYRSAADQCIRTLQTSVAFMEGGVAKLSSDLDMIWQEINNHYQQDSEFVVADNARGLDGPSLHDSVTPDDAESADSWFSAQE</sequence>
<proteinExistence type="predicted"/>
<dbReference type="AlphaFoldDB" id="A0A2H3DBN0"/>
<organism evidence="3 4">
    <name type="scientific">Armillaria gallica</name>
    <name type="common">Bulbous honey fungus</name>
    <name type="synonym">Armillaria bulbosa</name>
    <dbReference type="NCBI Taxonomy" id="47427"/>
    <lineage>
        <taxon>Eukaryota</taxon>
        <taxon>Fungi</taxon>
        <taxon>Dikarya</taxon>
        <taxon>Basidiomycota</taxon>
        <taxon>Agaricomycotina</taxon>
        <taxon>Agaricomycetes</taxon>
        <taxon>Agaricomycetidae</taxon>
        <taxon>Agaricales</taxon>
        <taxon>Marasmiineae</taxon>
        <taxon>Physalacriaceae</taxon>
        <taxon>Armillaria</taxon>
    </lineage>
</organism>
<evidence type="ECO:0000256" key="1">
    <source>
        <dbReference type="SAM" id="Coils"/>
    </source>
</evidence>
<reference evidence="4" key="1">
    <citation type="journal article" date="2017" name="Nat. Ecol. Evol.">
        <title>Genome expansion and lineage-specific genetic innovations in the forest pathogenic fungi Armillaria.</title>
        <authorList>
            <person name="Sipos G."/>
            <person name="Prasanna A.N."/>
            <person name="Walter M.C."/>
            <person name="O'Connor E."/>
            <person name="Balint B."/>
            <person name="Krizsan K."/>
            <person name="Kiss B."/>
            <person name="Hess J."/>
            <person name="Varga T."/>
            <person name="Slot J."/>
            <person name="Riley R."/>
            <person name="Boka B."/>
            <person name="Rigling D."/>
            <person name="Barry K."/>
            <person name="Lee J."/>
            <person name="Mihaltcheva S."/>
            <person name="LaButti K."/>
            <person name="Lipzen A."/>
            <person name="Waldron R."/>
            <person name="Moloney N.M."/>
            <person name="Sperisen C."/>
            <person name="Kredics L."/>
            <person name="Vagvoelgyi C."/>
            <person name="Patrignani A."/>
            <person name="Fitzpatrick D."/>
            <person name="Nagy I."/>
            <person name="Doyle S."/>
            <person name="Anderson J.B."/>
            <person name="Grigoriev I.V."/>
            <person name="Gueldener U."/>
            <person name="Muensterkoetter M."/>
            <person name="Nagy L.G."/>
        </authorList>
    </citation>
    <scope>NUCLEOTIDE SEQUENCE [LARGE SCALE GENOMIC DNA]</scope>
    <source>
        <strain evidence="4">Ar21-2</strain>
    </source>
</reference>
<dbReference type="InParanoid" id="A0A2H3DBN0"/>
<keyword evidence="4" id="KW-1185">Reference proteome</keyword>
<dbReference type="Proteomes" id="UP000217790">
    <property type="component" value="Unassembled WGS sequence"/>
</dbReference>
<keyword evidence="1" id="KW-0175">Coiled coil</keyword>
<name>A0A2H3DBN0_ARMGA</name>
<protein>
    <submittedName>
        <fullName evidence="3">Uncharacterized protein</fullName>
    </submittedName>
</protein>